<keyword evidence="3" id="KW-0413">Isomerase</keyword>
<dbReference type="SUPFAM" id="SSF52833">
    <property type="entry name" value="Thioredoxin-like"/>
    <property type="match status" value="1"/>
</dbReference>
<dbReference type="OrthoDB" id="750178at2"/>
<dbReference type="Pfam" id="PF13905">
    <property type="entry name" value="Thioredoxin_8"/>
    <property type="match status" value="1"/>
</dbReference>
<gene>
    <name evidence="3" type="ORF">SAMN04488522_102161</name>
</gene>
<feature type="signal peptide" evidence="1">
    <location>
        <begin position="1"/>
        <end position="19"/>
    </location>
</feature>
<dbReference type="STRING" id="288992.SAMN04488522_102161"/>
<evidence type="ECO:0000259" key="2">
    <source>
        <dbReference type="PROSITE" id="PS51352"/>
    </source>
</evidence>
<dbReference type="PANTHER" id="PTHR42852:SF13">
    <property type="entry name" value="PROTEIN DIPZ"/>
    <property type="match status" value="1"/>
</dbReference>
<dbReference type="GO" id="GO:0016853">
    <property type="term" value="F:isomerase activity"/>
    <property type="evidence" value="ECO:0007669"/>
    <property type="project" value="UniProtKB-KW"/>
</dbReference>
<dbReference type="InterPro" id="IPR012336">
    <property type="entry name" value="Thioredoxin-like_fold"/>
</dbReference>
<evidence type="ECO:0000313" key="3">
    <source>
        <dbReference type="EMBL" id="SHF12217.1"/>
    </source>
</evidence>
<dbReference type="InterPro" id="IPR050553">
    <property type="entry name" value="Thioredoxin_ResA/DsbE_sf"/>
</dbReference>
<evidence type="ECO:0000256" key="1">
    <source>
        <dbReference type="SAM" id="SignalP"/>
    </source>
</evidence>
<feature type="domain" description="Thioredoxin" evidence="2">
    <location>
        <begin position="242"/>
        <end position="388"/>
    </location>
</feature>
<dbReference type="InterPro" id="IPR036249">
    <property type="entry name" value="Thioredoxin-like_sf"/>
</dbReference>
<evidence type="ECO:0000313" key="4">
    <source>
        <dbReference type="Proteomes" id="UP000184287"/>
    </source>
</evidence>
<dbReference type="Proteomes" id="UP000184287">
    <property type="component" value="Unassembled WGS sequence"/>
</dbReference>
<name>A0A1M4Z346_9SPHI</name>
<dbReference type="RefSeq" id="WP_073229884.1">
    <property type="nucleotide sequence ID" value="NZ_FQUQ01000002.1"/>
</dbReference>
<dbReference type="InterPro" id="IPR013766">
    <property type="entry name" value="Thioredoxin_domain"/>
</dbReference>
<dbReference type="EMBL" id="FQUQ01000002">
    <property type="protein sequence ID" value="SHF12217.1"/>
    <property type="molecule type" value="Genomic_DNA"/>
</dbReference>
<dbReference type="PROSITE" id="PS51352">
    <property type="entry name" value="THIOREDOXIN_2"/>
    <property type="match status" value="1"/>
</dbReference>
<accession>A0A1M4Z346</accession>
<proteinExistence type="predicted"/>
<dbReference type="PANTHER" id="PTHR42852">
    <property type="entry name" value="THIOL:DISULFIDE INTERCHANGE PROTEIN DSBE"/>
    <property type="match status" value="1"/>
</dbReference>
<dbReference type="Gene3D" id="3.40.30.10">
    <property type="entry name" value="Glutaredoxin"/>
    <property type="match status" value="1"/>
</dbReference>
<protein>
    <submittedName>
        <fullName evidence="3">Thiol-disulfide isomerase or thioredoxin</fullName>
    </submittedName>
</protein>
<reference evidence="4" key="1">
    <citation type="submission" date="2016-11" db="EMBL/GenBank/DDBJ databases">
        <authorList>
            <person name="Varghese N."/>
            <person name="Submissions S."/>
        </authorList>
    </citation>
    <scope>NUCLEOTIDE SEQUENCE [LARGE SCALE GENOMIC DNA]</scope>
    <source>
        <strain evidence="4">DSM 16990</strain>
    </source>
</reference>
<organism evidence="3 4">
    <name type="scientific">Pedobacter caeni</name>
    <dbReference type="NCBI Taxonomy" id="288992"/>
    <lineage>
        <taxon>Bacteria</taxon>
        <taxon>Pseudomonadati</taxon>
        <taxon>Bacteroidota</taxon>
        <taxon>Sphingobacteriia</taxon>
        <taxon>Sphingobacteriales</taxon>
        <taxon>Sphingobacteriaceae</taxon>
        <taxon>Pedobacter</taxon>
    </lineage>
</organism>
<feature type="chain" id="PRO_5009908535" evidence="1">
    <location>
        <begin position="20"/>
        <end position="392"/>
    </location>
</feature>
<keyword evidence="4" id="KW-1185">Reference proteome</keyword>
<sequence>MKHIQLGLIFLLIALQSFAQQDSIVISGTLKGEGSHRLALSFQSEKKENYSQDLIGGKFSFKIKRQAEPVLAWLQLNALANGQSGTNEQSAGQSSKIVSGTDLFIFKSDLQISGAINEFEGISIQGDVENEGFMIFRSTAQPLITEDLNLRKQMMSLPKSDSLLLKALINKGQAVSMKIIAKQKTFIATYPDALLSWYLLGRMPNFYTADQYIACASLLSAKYRNTGIAKKVTNKVASLKSTAAGTMALNFKGTDQNGQAFELAAKRGKLILLDFWGSWCIPCRAGNPHLKMLSAKYKNMDFEIVGISNEHPKTKEERRAASVGAMWKDGIDWINLLNKDDTDIDVIKAYNITGFPTKILLDKNGKVVLRLTANATNDLDLALERYSKMGHF</sequence>
<dbReference type="CDD" id="cd02966">
    <property type="entry name" value="TlpA_like_family"/>
    <property type="match status" value="1"/>
</dbReference>
<dbReference type="AlphaFoldDB" id="A0A1M4Z346"/>
<keyword evidence="1" id="KW-0732">Signal</keyword>